<gene>
    <name evidence="2" type="ORF">EAO74_14850</name>
</gene>
<keyword evidence="1" id="KW-0472">Membrane</keyword>
<reference evidence="2" key="1">
    <citation type="submission" date="2018-10" db="EMBL/GenBank/DDBJ databases">
        <authorList>
            <person name="Hariharan J."/>
            <person name="Choudoir M.J."/>
            <person name="Diebold P."/>
            <person name="Panke-Buisse K."/>
            <person name="Campbell A.N."/>
            <person name="Buckley D.H."/>
        </authorList>
    </citation>
    <scope>NUCLEOTIDE SEQUENCE</scope>
    <source>
        <strain evidence="2">Gb1</strain>
    </source>
</reference>
<dbReference type="AlphaFoldDB" id="A0A652KV16"/>
<sequence length="74" mass="8240">MNTFLSYLAVLALFVLVLLPALVGFARERRIDRALREAERRGGAEPPETAGAARPVTATRRLYARSWARAQKTV</sequence>
<proteinExistence type="predicted"/>
<feature type="transmembrane region" description="Helical" evidence="1">
    <location>
        <begin position="6"/>
        <end position="26"/>
    </location>
</feature>
<keyword evidence="1" id="KW-0812">Transmembrane</keyword>
<evidence type="ECO:0000313" key="2">
    <source>
        <dbReference type="EMBL" id="TXS27314.1"/>
    </source>
</evidence>
<comment type="caution">
    <text evidence="2">The sequence shown here is derived from an EMBL/GenBank/DDBJ whole genome shotgun (WGS) entry which is preliminary data.</text>
</comment>
<dbReference type="RefSeq" id="WP_124274612.1">
    <property type="nucleotide sequence ID" value="NZ_RDBM01000035.1"/>
</dbReference>
<evidence type="ECO:0000256" key="1">
    <source>
        <dbReference type="SAM" id="Phobius"/>
    </source>
</evidence>
<dbReference type="EMBL" id="RDBM01000035">
    <property type="protein sequence ID" value="TXS27314.1"/>
    <property type="molecule type" value="Genomic_DNA"/>
</dbReference>
<keyword evidence="1" id="KW-1133">Transmembrane helix</keyword>
<name>A0A652KV16_9ACTN</name>
<protein>
    <submittedName>
        <fullName evidence="2">Uncharacterized protein</fullName>
    </submittedName>
</protein>
<accession>A0A652KV16</accession>
<organism evidence="2">
    <name type="scientific">Streptomyces sp. gb1(2016)</name>
    <dbReference type="NCBI Taxonomy" id="1828321"/>
    <lineage>
        <taxon>Bacteria</taxon>
        <taxon>Bacillati</taxon>
        <taxon>Actinomycetota</taxon>
        <taxon>Actinomycetes</taxon>
        <taxon>Kitasatosporales</taxon>
        <taxon>Streptomycetaceae</taxon>
        <taxon>Streptomyces</taxon>
    </lineage>
</organism>